<evidence type="ECO:0000256" key="1">
    <source>
        <dbReference type="SAM" id="Phobius"/>
    </source>
</evidence>
<feature type="transmembrane region" description="Helical" evidence="1">
    <location>
        <begin position="69"/>
        <end position="93"/>
    </location>
</feature>
<name>A0ABW3MPG3_9PSEU</name>
<gene>
    <name evidence="2" type="ORF">ACFQ1S_41010</name>
</gene>
<evidence type="ECO:0000313" key="3">
    <source>
        <dbReference type="Proteomes" id="UP001597045"/>
    </source>
</evidence>
<protein>
    <submittedName>
        <fullName evidence="2">Uncharacterized protein</fullName>
    </submittedName>
</protein>
<keyword evidence="1" id="KW-0472">Membrane</keyword>
<feature type="transmembrane region" description="Helical" evidence="1">
    <location>
        <begin position="12"/>
        <end position="30"/>
    </location>
</feature>
<dbReference type="Proteomes" id="UP001597045">
    <property type="component" value="Unassembled WGS sequence"/>
</dbReference>
<keyword evidence="1" id="KW-1133">Transmembrane helix</keyword>
<keyword evidence="1" id="KW-0812">Transmembrane</keyword>
<dbReference type="EMBL" id="JBHTIS010003631">
    <property type="protein sequence ID" value="MFD1051479.1"/>
    <property type="molecule type" value="Genomic_DNA"/>
</dbReference>
<sequence>MAVWLATTGWMVACYLILGVVVFTVTAFQATWGGPIWWPVLVGLFAVVTSSAIGHALGLWFPSRFTAPLAAIGLFTLIALSMNAALGGATFGLLSPLYPSIGLSSAVFYPTRAHLAIIDIICYTGILAVALAATARDRRRLCATLLIIGLLSSATAVGLLASTPRNPWIRSMAVWLATTGWMVACYLILGVVVFTVTA</sequence>
<accession>A0ABW3MPG3</accession>
<feature type="transmembrane region" description="Helical" evidence="1">
    <location>
        <begin position="113"/>
        <end position="134"/>
    </location>
</feature>
<reference evidence="3" key="1">
    <citation type="journal article" date="2019" name="Int. J. Syst. Evol. Microbiol.">
        <title>The Global Catalogue of Microorganisms (GCM) 10K type strain sequencing project: providing services to taxonomists for standard genome sequencing and annotation.</title>
        <authorList>
            <consortium name="The Broad Institute Genomics Platform"/>
            <consortium name="The Broad Institute Genome Sequencing Center for Infectious Disease"/>
            <person name="Wu L."/>
            <person name="Ma J."/>
        </authorList>
    </citation>
    <scope>NUCLEOTIDE SEQUENCE [LARGE SCALE GENOMIC DNA]</scope>
    <source>
        <strain evidence="3">JCM 31486</strain>
    </source>
</reference>
<organism evidence="2 3">
    <name type="scientific">Kibdelosporangium lantanae</name>
    <dbReference type="NCBI Taxonomy" id="1497396"/>
    <lineage>
        <taxon>Bacteria</taxon>
        <taxon>Bacillati</taxon>
        <taxon>Actinomycetota</taxon>
        <taxon>Actinomycetes</taxon>
        <taxon>Pseudonocardiales</taxon>
        <taxon>Pseudonocardiaceae</taxon>
        <taxon>Kibdelosporangium</taxon>
    </lineage>
</organism>
<feature type="transmembrane region" description="Helical" evidence="1">
    <location>
        <begin position="36"/>
        <end position="57"/>
    </location>
</feature>
<feature type="transmembrane region" description="Helical" evidence="1">
    <location>
        <begin position="141"/>
        <end position="161"/>
    </location>
</feature>
<proteinExistence type="predicted"/>
<comment type="caution">
    <text evidence="2">The sequence shown here is derived from an EMBL/GenBank/DDBJ whole genome shotgun (WGS) entry which is preliminary data.</text>
</comment>
<feature type="non-terminal residue" evidence="2">
    <location>
        <position position="198"/>
    </location>
</feature>
<evidence type="ECO:0000313" key="2">
    <source>
        <dbReference type="EMBL" id="MFD1051479.1"/>
    </source>
</evidence>
<keyword evidence="3" id="KW-1185">Reference proteome</keyword>
<feature type="transmembrane region" description="Helical" evidence="1">
    <location>
        <begin position="173"/>
        <end position="196"/>
    </location>
</feature>